<feature type="region of interest" description="Disordered" evidence="1">
    <location>
        <begin position="1"/>
        <end position="38"/>
    </location>
</feature>
<gene>
    <name evidence="2" type="ORF">ABT39_MTgene4505</name>
</gene>
<evidence type="ECO:0000256" key="1">
    <source>
        <dbReference type="SAM" id="MobiDB-lite"/>
    </source>
</evidence>
<name>A0A101M019_PICGL</name>
<sequence>MDQSVDPVDSSVSMPTDPPNVHPQPHDISDPLKVNNGSRIKHVPRYRYTATTVAFYTP</sequence>
<dbReference type="AlphaFoldDB" id="A0A101M019"/>
<feature type="compositionally biased region" description="Low complexity" evidence="1">
    <location>
        <begin position="1"/>
        <end position="15"/>
    </location>
</feature>
<geneLocation type="mitochondrion" evidence="2"/>
<comment type="caution">
    <text evidence="2">The sequence shown here is derived from an EMBL/GenBank/DDBJ whole genome shotgun (WGS) entry which is preliminary data.</text>
</comment>
<evidence type="ECO:0000313" key="2">
    <source>
        <dbReference type="EMBL" id="KUM48490.1"/>
    </source>
</evidence>
<dbReference type="EMBL" id="LKAM01000005">
    <property type="protein sequence ID" value="KUM48490.1"/>
    <property type="molecule type" value="Genomic_DNA"/>
</dbReference>
<keyword evidence="2" id="KW-0496">Mitochondrion</keyword>
<organism evidence="2">
    <name type="scientific">Picea glauca</name>
    <name type="common">White spruce</name>
    <name type="synonym">Pinus glauca</name>
    <dbReference type="NCBI Taxonomy" id="3330"/>
    <lineage>
        <taxon>Eukaryota</taxon>
        <taxon>Viridiplantae</taxon>
        <taxon>Streptophyta</taxon>
        <taxon>Embryophyta</taxon>
        <taxon>Tracheophyta</taxon>
        <taxon>Spermatophyta</taxon>
        <taxon>Pinopsida</taxon>
        <taxon>Pinidae</taxon>
        <taxon>Conifers I</taxon>
        <taxon>Pinales</taxon>
        <taxon>Pinaceae</taxon>
        <taxon>Picea</taxon>
    </lineage>
</organism>
<reference evidence="2" key="1">
    <citation type="journal article" date="2015" name="Genome Biol. Evol.">
        <title>Organellar Genomes of White Spruce (Picea glauca): Assembly and Annotation.</title>
        <authorList>
            <person name="Jackman S.D."/>
            <person name="Warren R.L."/>
            <person name="Gibb E.A."/>
            <person name="Vandervalk B.P."/>
            <person name="Mohamadi H."/>
            <person name="Chu J."/>
            <person name="Raymond A."/>
            <person name="Pleasance S."/>
            <person name="Coope R."/>
            <person name="Wildung M.R."/>
            <person name="Ritland C.E."/>
            <person name="Bousquet J."/>
            <person name="Jones S.J."/>
            <person name="Bohlmann J."/>
            <person name="Birol I."/>
        </authorList>
    </citation>
    <scope>NUCLEOTIDE SEQUENCE [LARGE SCALE GENOMIC DNA]</scope>
    <source>
        <tissue evidence="2">Flushing bud</tissue>
    </source>
</reference>
<proteinExistence type="predicted"/>
<accession>A0A101M019</accession>
<protein>
    <submittedName>
        <fullName evidence="2">Uncharacterized protein</fullName>
    </submittedName>
</protein>